<dbReference type="AlphaFoldDB" id="A0A081B0J1"/>
<dbReference type="Proteomes" id="UP000028582">
    <property type="component" value="Unassembled WGS sequence"/>
</dbReference>
<evidence type="ECO:0000313" key="2">
    <source>
        <dbReference type="Proteomes" id="UP000028582"/>
    </source>
</evidence>
<comment type="caution">
    <text evidence="1">The sequence shown here is derived from an EMBL/GenBank/DDBJ whole genome shotgun (WGS) entry which is preliminary data.</text>
</comment>
<accession>A0A081B0J1</accession>
<name>A0A081B0J1_PHYNI</name>
<protein>
    <submittedName>
        <fullName evidence="1">Uncharacterized protein</fullName>
    </submittedName>
</protein>
<dbReference type="EMBL" id="ANJA01000264">
    <property type="protein sequence ID" value="ETO84652.1"/>
    <property type="molecule type" value="Genomic_DNA"/>
</dbReference>
<reference evidence="1 2" key="1">
    <citation type="submission" date="2013-11" db="EMBL/GenBank/DDBJ databases">
        <title>The Genome Sequence of Phytophthora parasitica P1976.</title>
        <authorList>
            <consortium name="The Broad Institute Genomics Platform"/>
            <person name="Russ C."/>
            <person name="Tyler B."/>
            <person name="Panabieres F."/>
            <person name="Shan W."/>
            <person name="Tripathy S."/>
            <person name="Grunwald N."/>
            <person name="Machado M."/>
            <person name="Johnson C.S."/>
            <person name="Walker B."/>
            <person name="Young S."/>
            <person name="Zeng Q."/>
            <person name="Gargeya S."/>
            <person name="Fitzgerald M."/>
            <person name="Haas B."/>
            <person name="Abouelleil A."/>
            <person name="Allen A.W."/>
            <person name="Alvarado L."/>
            <person name="Arachchi H.M."/>
            <person name="Berlin A.M."/>
            <person name="Chapman S.B."/>
            <person name="Gainer-Dewar J."/>
            <person name="Goldberg J."/>
            <person name="Griggs A."/>
            <person name="Gujja S."/>
            <person name="Hansen M."/>
            <person name="Howarth C."/>
            <person name="Imamovic A."/>
            <person name="Ireland A."/>
            <person name="Larimer J."/>
            <person name="McCowan C."/>
            <person name="Murphy C."/>
            <person name="Pearson M."/>
            <person name="Poon T.W."/>
            <person name="Priest M."/>
            <person name="Roberts A."/>
            <person name="Saif S."/>
            <person name="Shea T."/>
            <person name="Sisk P."/>
            <person name="Sykes S."/>
            <person name="Wortman J."/>
            <person name="Nusbaum C."/>
            <person name="Birren B."/>
        </authorList>
    </citation>
    <scope>NUCLEOTIDE SEQUENCE [LARGE SCALE GENOMIC DNA]</scope>
    <source>
        <strain evidence="1 2">P1976</strain>
    </source>
</reference>
<evidence type="ECO:0000313" key="1">
    <source>
        <dbReference type="EMBL" id="ETO84652.1"/>
    </source>
</evidence>
<proteinExistence type="predicted"/>
<organism evidence="1 2">
    <name type="scientific">Phytophthora nicotianae P1976</name>
    <dbReference type="NCBI Taxonomy" id="1317066"/>
    <lineage>
        <taxon>Eukaryota</taxon>
        <taxon>Sar</taxon>
        <taxon>Stramenopiles</taxon>
        <taxon>Oomycota</taxon>
        <taxon>Peronosporomycetes</taxon>
        <taxon>Peronosporales</taxon>
        <taxon>Peronosporaceae</taxon>
        <taxon>Phytophthora</taxon>
    </lineage>
</organism>
<gene>
    <name evidence="1" type="ORF">F444_01449</name>
</gene>
<sequence>MEILTTKLCQQCSRTMNHRSRRCQPAPQAWNFASTGGAKTNV</sequence>